<feature type="region of interest" description="Disordered" evidence="1">
    <location>
        <begin position="287"/>
        <end position="343"/>
    </location>
</feature>
<dbReference type="InterPro" id="IPR004590">
    <property type="entry name" value="ssDNA_annealing_RecT"/>
</dbReference>
<dbReference type="AlphaFoldDB" id="A0A8B6XB27"/>
<evidence type="ECO:0000256" key="1">
    <source>
        <dbReference type="SAM" id="MobiDB-lite"/>
    </source>
</evidence>
<accession>A0A8B6XB27</accession>
<keyword evidence="2" id="KW-1185">Reference proteome</keyword>
<reference evidence="3" key="1">
    <citation type="journal article" date="2002" name="BMC Genomics">
        <title>Classification and evolutionary history of the single-strand annealing proteins, RecT, Redbeta, ERF and RAD52.</title>
        <authorList>
            <person name="Iyer L.M."/>
            <person name="Koonin E.V."/>
            <person name="Aravind L."/>
        </authorList>
    </citation>
    <scope>NUCLEOTIDE SEQUENCE</scope>
</reference>
<evidence type="ECO:0000313" key="2">
    <source>
        <dbReference type="Proteomes" id="UP000675920"/>
    </source>
</evidence>
<dbReference type="NCBIfam" id="TIGR00616">
    <property type="entry name" value="rect"/>
    <property type="match status" value="1"/>
</dbReference>
<sequence>MSAVANLRAAATGERPLAEMKPKEQISYLLNQKKHELAKMLPKTLSIERLLKVAQIAATTTPALAKCDVPSLVVAIGQCAQMGLEPNTVLGHAYLVPFNTKRKTKDERGREVERWVNSVQVIIGYKGLIDLARRSGQIVSIAAHEVCENDKFELVYGLDEKLNHTPAMGERGKVIGFYAVAKLKDGGHCFEFMSVAQVEEIRLNSQSAYKDEWHEGHKTGNRIPKDGPWWQHFTEMGRKTVIRRLAKYLPLSIEFASAVALDAQADAGRDQQLETIDGEFIVPAEDAPAFDDNDAAPALEHAPSETLPTSTSRQREAEPIESRAAPAPAPAAERSDDAPPPAVDLASVLRNIDAARTEQELEDAGVLIGELPNEAERASAGDAYRERMDALRAPRQQVGRSRAARGAQQSFDAE</sequence>
<dbReference type="Pfam" id="PF03837">
    <property type="entry name" value="RecT"/>
    <property type="match status" value="1"/>
</dbReference>
<proteinExistence type="predicted"/>
<reference evidence="3" key="2">
    <citation type="submission" date="2025-08" db="UniProtKB">
        <authorList>
            <consortium name="RefSeq"/>
        </authorList>
    </citation>
    <scope>IDENTIFICATION</scope>
</reference>
<evidence type="ECO:0000313" key="3">
    <source>
        <dbReference type="RefSeq" id="WP_084544868.1"/>
    </source>
</evidence>
<organism evidence="2 3">
    <name type="scientific">Derxia gummosa DSM 723</name>
    <dbReference type="NCBI Taxonomy" id="1121388"/>
    <lineage>
        <taxon>Bacteria</taxon>
        <taxon>Pseudomonadati</taxon>
        <taxon>Pseudomonadota</taxon>
        <taxon>Betaproteobacteria</taxon>
        <taxon>Burkholderiales</taxon>
        <taxon>Alcaligenaceae</taxon>
        <taxon>Derxia</taxon>
    </lineage>
</organism>
<name>A0A8B6XB27_9BURK</name>
<dbReference type="GO" id="GO:0003677">
    <property type="term" value="F:DNA binding"/>
    <property type="evidence" value="ECO:0007669"/>
    <property type="project" value="InterPro"/>
</dbReference>
<protein>
    <submittedName>
        <fullName evidence="3">Recombinase RecT</fullName>
    </submittedName>
</protein>
<feature type="compositionally biased region" description="Low complexity" evidence="1">
    <location>
        <begin position="322"/>
        <end position="332"/>
    </location>
</feature>
<dbReference type="GO" id="GO:0006259">
    <property type="term" value="P:DNA metabolic process"/>
    <property type="evidence" value="ECO:0007669"/>
    <property type="project" value="InterPro"/>
</dbReference>
<feature type="region of interest" description="Disordered" evidence="1">
    <location>
        <begin position="392"/>
        <end position="414"/>
    </location>
</feature>
<dbReference type="OrthoDB" id="5124088at2"/>
<dbReference type="Proteomes" id="UP000675920">
    <property type="component" value="Unplaced"/>
</dbReference>
<dbReference type="InterPro" id="IPR018330">
    <property type="entry name" value="RecT_fam"/>
</dbReference>
<dbReference type="RefSeq" id="WP_084544868.1">
    <property type="nucleotide sequence ID" value="NZ_AXWS01000008.1"/>
</dbReference>